<dbReference type="PANTHER" id="PTHR31438:SF1">
    <property type="entry name" value="LYSINE N-ACYLTRANSFERASE C17G9.06C-RELATED"/>
    <property type="match status" value="1"/>
</dbReference>
<dbReference type="EMBL" id="AVPG01000026">
    <property type="protein sequence ID" value="KGX85114.1"/>
    <property type="molecule type" value="Genomic_DNA"/>
</dbReference>
<name>A0A0A5FZ94_9BACI</name>
<keyword evidence="1" id="KW-0046">Antibiotic resistance</keyword>
<dbReference type="Pfam" id="PF13523">
    <property type="entry name" value="Acetyltransf_8"/>
    <property type="match status" value="1"/>
</dbReference>
<sequence length="174" mass="20156">MVHDLSIRPLSPTDFLLMTKWFQSEEIIHYYGDPTKPYTYDTILETYAARLNGLIQTTTFIVEKDTDPIGLMEEHFVSEEEAAIWGLPLDKTYIAFDQFIADPMLWGKGIGTQMIRRFVVELITKKQPDGVVLTPQVDNLRAMRCYEKCGFEKIKEIENGSKWLFMYKNSSLAN</sequence>
<dbReference type="InterPro" id="IPR016181">
    <property type="entry name" value="Acyl_CoA_acyltransferase"/>
</dbReference>
<evidence type="ECO:0000313" key="4">
    <source>
        <dbReference type="Proteomes" id="UP000030401"/>
    </source>
</evidence>
<dbReference type="GO" id="GO:0016410">
    <property type="term" value="F:N-acyltransferase activity"/>
    <property type="evidence" value="ECO:0007669"/>
    <property type="project" value="TreeGrafter"/>
</dbReference>
<comment type="caution">
    <text evidence="3">The sequence shown here is derived from an EMBL/GenBank/DDBJ whole genome shotgun (WGS) entry which is preliminary data.</text>
</comment>
<dbReference type="Proteomes" id="UP000030401">
    <property type="component" value="Unassembled WGS sequence"/>
</dbReference>
<reference evidence="3 4" key="1">
    <citation type="submission" date="2013-08" db="EMBL/GenBank/DDBJ databases">
        <authorList>
            <person name="Huang J."/>
            <person name="Wang G."/>
        </authorList>
    </citation>
    <scope>NUCLEOTIDE SEQUENCE [LARGE SCALE GENOMIC DNA]</scope>
    <source>
        <strain evidence="3 4">JSM 072002</strain>
    </source>
</reference>
<evidence type="ECO:0000313" key="3">
    <source>
        <dbReference type="EMBL" id="KGX85114.1"/>
    </source>
</evidence>
<protein>
    <recommendedName>
        <fullName evidence="2">N-acetyltransferase domain-containing protein</fullName>
    </recommendedName>
</protein>
<proteinExistence type="predicted"/>
<dbReference type="AlphaFoldDB" id="A0A0A5FZ94"/>
<dbReference type="Gene3D" id="3.40.630.30">
    <property type="match status" value="1"/>
</dbReference>
<evidence type="ECO:0000256" key="1">
    <source>
        <dbReference type="ARBA" id="ARBA00023251"/>
    </source>
</evidence>
<accession>A0A0A5FZ94</accession>
<dbReference type="RefSeq" id="WP_036835734.1">
    <property type="nucleotide sequence ID" value="NZ_AVPG01000026.1"/>
</dbReference>
<dbReference type="PANTHER" id="PTHR31438">
    <property type="entry name" value="LYSINE N-ACYLTRANSFERASE C17G9.06C-RELATED"/>
    <property type="match status" value="1"/>
</dbReference>
<organism evidence="3 4">
    <name type="scientific">Pontibacillus litoralis JSM 072002</name>
    <dbReference type="NCBI Taxonomy" id="1385512"/>
    <lineage>
        <taxon>Bacteria</taxon>
        <taxon>Bacillati</taxon>
        <taxon>Bacillota</taxon>
        <taxon>Bacilli</taxon>
        <taxon>Bacillales</taxon>
        <taxon>Bacillaceae</taxon>
        <taxon>Pontibacillus</taxon>
    </lineage>
</organism>
<dbReference type="eggNOG" id="COG1670">
    <property type="taxonomic scope" value="Bacteria"/>
</dbReference>
<keyword evidence="4" id="KW-1185">Reference proteome</keyword>
<dbReference type="OrthoDB" id="9795206at2"/>
<evidence type="ECO:0000259" key="2">
    <source>
        <dbReference type="PROSITE" id="PS51186"/>
    </source>
</evidence>
<dbReference type="GO" id="GO:0046677">
    <property type="term" value="P:response to antibiotic"/>
    <property type="evidence" value="ECO:0007669"/>
    <property type="project" value="UniProtKB-KW"/>
</dbReference>
<gene>
    <name evidence="3" type="ORF">N784_10025</name>
</gene>
<dbReference type="PROSITE" id="PS51186">
    <property type="entry name" value="GNAT"/>
    <property type="match status" value="1"/>
</dbReference>
<dbReference type="SUPFAM" id="SSF55729">
    <property type="entry name" value="Acyl-CoA N-acyltransferases (Nat)"/>
    <property type="match status" value="1"/>
</dbReference>
<dbReference type="InterPro" id="IPR000182">
    <property type="entry name" value="GNAT_dom"/>
</dbReference>
<dbReference type="STRING" id="1385512.N784_10025"/>
<feature type="domain" description="N-acetyltransferase" evidence="2">
    <location>
        <begin position="5"/>
        <end position="171"/>
    </location>
</feature>